<dbReference type="PRINTS" id="PR00097">
    <property type="entry name" value="ANTSNTHASEII"/>
</dbReference>
<dbReference type="CDD" id="cd01743">
    <property type="entry name" value="GATase1_Anthranilate_Synthase"/>
    <property type="match status" value="1"/>
</dbReference>
<gene>
    <name evidence="3" type="ORF">GCM10010989_20700</name>
</gene>
<dbReference type="PANTHER" id="PTHR43418">
    <property type="entry name" value="MULTIFUNCTIONAL TRYPTOPHAN BIOSYNTHESIS PROTEIN-RELATED"/>
    <property type="match status" value="1"/>
</dbReference>
<dbReference type="PRINTS" id="PR00096">
    <property type="entry name" value="GATASE"/>
</dbReference>
<name>A0A916YJR1_9SPHN</name>
<organism evidence="3 4">
    <name type="scientific">Croceicoccus pelagius</name>
    <dbReference type="NCBI Taxonomy" id="1703341"/>
    <lineage>
        <taxon>Bacteria</taxon>
        <taxon>Pseudomonadati</taxon>
        <taxon>Pseudomonadota</taxon>
        <taxon>Alphaproteobacteria</taxon>
        <taxon>Sphingomonadales</taxon>
        <taxon>Erythrobacteraceae</taxon>
        <taxon>Croceicoccus</taxon>
    </lineage>
</organism>
<accession>A0A916YJR1</accession>
<dbReference type="RefSeq" id="WP_066761974.1">
    <property type="nucleotide sequence ID" value="NZ_BMIO01000006.1"/>
</dbReference>
<sequence>MILVIDNYDSFTWNLVHYLMEMGVKVEVVRNDAMTAAEAIATGAEGFLLSPGPCTPNEAGISLDLVGACADAGKPLLGVCLGHQSIGQYFGGKVVQGGLMHGKTSPVDHDNTGVFEGIPSPYLATRYHSLVVEDIPASLLVNATTPRPGEDGTHAMGFRHADLPIHGVQFHPESIATEHGHALLANFLKICGVEPKLPA</sequence>
<dbReference type="NCBIfam" id="TIGR00566">
    <property type="entry name" value="trpG_papA"/>
    <property type="match status" value="1"/>
</dbReference>
<dbReference type="AlphaFoldDB" id="A0A916YJR1"/>
<dbReference type="FunFam" id="3.40.50.880:FF:000003">
    <property type="entry name" value="Anthranilate synthase component II"/>
    <property type="match status" value="1"/>
</dbReference>
<proteinExistence type="predicted"/>
<dbReference type="GO" id="GO:0000162">
    <property type="term" value="P:L-tryptophan biosynthetic process"/>
    <property type="evidence" value="ECO:0007669"/>
    <property type="project" value="TreeGrafter"/>
</dbReference>
<protein>
    <submittedName>
        <fullName evidence="3">Aminodeoxychorismate/anthranilate synthase component II</fullName>
    </submittedName>
</protein>
<dbReference type="InterPro" id="IPR029062">
    <property type="entry name" value="Class_I_gatase-like"/>
</dbReference>
<comment type="caution">
    <text evidence="3">The sequence shown here is derived from an EMBL/GenBank/DDBJ whole genome shotgun (WGS) entry which is preliminary data.</text>
</comment>
<keyword evidence="1" id="KW-0315">Glutamine amidotransferase</keyword>
<feature type="domain" description="Glutamine amidotransferase" evidence="2">
    <location>
        <begin position="3"/>
        <end position="189"/>
    </location>
</feature>
<dbReference type="Gene3D" id="3.40.50.880">
    <property type="match status" value="1"/>
</dbReference>
<keyword evidence="4" id="KW-1185">Reference proteome</keyword>
<dbReference type="InterPro" id="IPR017926">
    <property type="entry name" value="GATASE"/>
</dbReference>
<evidence type="ECO:0000259" key="2">
    <source>
        <dbReference type="Pfam" id="PF00117"/>
    </source>
</evidence>
<evidence type="ECO:0000313" key="4">
    <source>
        <dbReference type="Proteomes" id="UP000598997"/>
    </source>
</evidence>
<evidence type="ECO:0000256" key="1">
    <source>
        <dbReference type="ARBA" id="ARBA00022962"/>
    </source>
</evidence>
<dbReference type="Proteomes" id="UP000598997">
    <property type="component" value="Unassembled WGS sequence"/>
</dbReference>
<dbReference type="EMBL" id="BMIO01000006">
    <property type="protein sequence ID" value="GGD46327.1"/>
    <property type="molecule type" value="Genomic_DNA"/>
</dbReference>
<dbReference type="GO" id="GO:0005829">
    <property type="term" value="C:cytosol"/>
    <property type="evidence" value="ECO:0007669"/>
    <property type="project" value="TreeGrafter"/>
</dbReference>
<dbReference type="PANTHER" id="PTHR43418:SF4">
    <property type="entry name" value="MULTIFUNCTIONAL TRYPTOPHAN BIOSYNTHESIS PROTEIN"/>
    <property type="match status" value="1"/>
</dbReference>
<dbReference type="OrthoDB" id="9803598at2"/>
<dbReference type="Pfam" id="PF00117">
    <property type="entry name" value="GATase"/>
    <property type="match status" value="1"/>
</dbReference>
<evidence type="ECO:0000313" key="3">
    <source>
        <dbReference type="EMBL" id="GGD46327.1"/>
    </source>
</evidence>
<dbReference type="PROSITE" id="PS51273">
    <property type="entry name" value="GATASE_TYPE_1"/>
    <property type="match status" value="1"/>
</dbReference>
<dbReference type="InterPro" id="IPR050472">
    <property type="entry name" value="Anth_synth/Amidotransfase"/>
</dbReference>
<dbReference type="InterPro" id="IPR006221">
    <property type="entry name" value="TrpG/PapA_dom"/>
</dbReference>
<dbReference type="SUPFAM" id="SSF52317">
    <property type="entry name" value="Class I glutamine amidotransferase-like"/>
    <property type="match status" value="1"/>
</dbReference>
<dbReference type="GO" id="GO:0004049">
    <property type="term" value="F:anthranilate synthase activity"/>
    <property type="evidence" value="ECO:0007669"/>
    <property type="project" value="TreeGrafter"/>
</dbReference>
<reference evidence="3 4" key="1">
    <citation type="journal article" date="2014" name="Int. J. Syst. Evol. Microbiol.">
        <title>Complete genome sequence of Corynebacterium casei LMG S-19264T (=DSM 44701T), isolated from a smear-ripened cheese.</title>
        <authorList>
            <consortium name="US DOE Joint Genome Institute (JGI-PGF)"/>
            <person name="Walter F."/>
            <person name="Albersmeier A."/>
            <person name="Kalinowski J."/>
            <person name="Ruckert C."/>
        </authorList>
    </citation>
    <scope>NUCLEOTIDE SEQUENCE [LARGE SCALE GENOMIC DNA]</scope>
    <source>
        <strain evidence="3 4">CGMCC 1.15358</strain>
    </source>
</reference>